<dbReference type="PANTHER" id="PTHR14340">
    <property type="entry name" value="MICROFIBRIL-ASSOCIATED GLYCOPROTEIN 3"/>
    <property type="match status" value="1"/>
</dbReference>
<dbReference type="FunFam" id="2.60.40.10:FF:000002">
    <property type="entry name" value="Titin a"/>
    <property type="match status" value="2"/>
</dbReference>
<dbReference type="InterPro" id="IPR036116">
    <property type="entry name" value="FN3_sf"/>
</dbReference>
<dbReference type="PROSITE" id="PS50853">
    <property type="entry name" value="FN3"/>
    <property type="match status" value="6"/>
</dbReference>
<dbReference type="GeneTree" id="ENSGT01150000286978"/>
<feature type="domain" description="Fibronectin type-III" evidence="4">
    <location>
        <begin position="338"/>
        <end position="430"/>
    </location>
</feature>
<evidence type="ECO:0000256" key="1">
    <source>
        <dbReference type="ARBA" id="ARBA00022737"/>
    </source>
</evidence>
<evidence type="ECO:0000259" key="3">
    <source>
        <dbReference type="PROSITE" id="PS50835"/>
    </source>
</evidence>
<dbReference type="Proteomes" id="UP000264820">
    <property type="component" value="Unplaced"/>
</dbReference>
<protein>
    <recommendedName>
        <fullName evidence="7">Titin</fullName>
    </recommendedName>
</protein>
<keyword evidence="2" id="KW-0393">Immunoglobulin domain</keyword>
<dbReference type="FunFam" id="2.60.40.10:FF:000011">
    <property type="entry name" value="Titin b"/>
    <property type="match status" value="1"/>
</dbReference>
<dbReference type="SMART" id="SM00408">
    <property type="entry name" value="IGc2"/>
    <property type="match status" value="3"/>
</dbReference>
<sequence length="1006" mass="110522">MSIRHESAILTWADPKDTGGSPITGNRVLSRPRCQAAICTATLMVCLCAGYHVEFKERNSLMWKRASKTPLRLKECRVTGLIEGLEYEFRVMAMNMAGLGKASRATEAVVALDPIGEVRAVNSEGVGEPAEVEKVTELVDQESVPDFELDAELRKSLVVRARTSIRIFVPIRGRPVPDVTWSKDDVNLKTRAHIDTTESYTLLVIPDCTRYDAGKYNLCLENVAGKKTGFVNVKVLDTPGPPVNLKPREITKTSITLQWEIPIIDGGSKIHNYIIEKREATKKAYTVLNTAWQKCSFKFTDLEEGAYYYFRISAENDLGVGEPAETPEPIRASQAPSPPENLYITDVTADSASLAWTKPLHDGGSLITGYVIEAQKKDTEHWFHVAAIKALDFTVTNLIEGEEYTFRIMAVNASGRSDPRESRPAIIKEQTSGPSFDFRGIYQKTVIAKAGDRVKIEIPVLGKPRPVVSWKKGDAVLKETQRINTETTATSTVLNISEIKRTDGGQYSVTGKNMLGTVTDTITVLVHDIPGPPTGPIKMDEVSSDYILMSWEAPENDGGVPINNYIVEMRETTGNIFKSTGLVDGIEYEHRVIAENLAGLSKPSKPSDPLYALDPVDPPGRPLALNITRHEVTVSWTKPEADGGFSITGYTVERRELPNGRWLKANFNNILETVYTVSGLIEDTVYEFRVFARNSAGAVSAPSQPSEAITCRDDIEEPRLNVDSIYSSNVVVKAGEVFTLEADVTGRPIPSLVWTKDGKELEDTGKLEIKVSAFHTALINKDSLRRDGGTFTLTASNPGGYAKFAFNVKVLDRPGPPDSLIVTDIAAEKCPDHDGGSRITGYIVEMQGSESEKWTQVMVVKTNEVVVTGLTQGEEYMFRISATNEKGVSDPRALSMPVVAKDLVIAPMFKLAFSTFSVLAGDDLKIDVAYAACPKATATWFKDGVTLKETTRVNTVSNDKNLLLVIKEACRDDVGTYSIKLVNPAGEATTDINVVYIVEKRESTRK</sequence>
<dbReference type="PANTHER" id="PTHR14340:SF13">
    <property type="entry name" value="TITIN"/>
    <property type="match status" value="1"/>
</dbReference>
<dbReference type="Pfam" id="PF07679">
    <property type="entry name" value="I-set"/>
    <property type="match status" value="4"/>
</dbReference>
<evidence type="ECO:0000259" key="4">
    <source>
        <dbReference type="PROSITE" id="PS50853"/>
    </source>
</evidence>
<evidence type="ECO:0000313" key="6">
    <source>
        <dbReference type="Proteomes" id="UP000264820"/>
    </source>
</evidence>
<evidence type="ECO:0000256" key="2">
    <source>
        <dbReference type="ARBA" id="ARBA00023319"/>
    </source>
</evidence>
<dbReference type="FunFam" id="2.60.40.10:FF:000031">
    <property type="entry name" value="Myosin-binding protein C, slow type"/>
    <property type="match status" value="2"/>
</dbReference>
<dbReference type="InterPro" id="IPR013783">
    <property type="entry name" value="Ig-like_fold"/>
</dbReference>
<feature type="domain" description="Ig-like" evidence="3">
    <location>
        <begin position="718"/>
        <end position="809"/>
    </location>
</feature>
<dbReference type="SMART" id="SM00409">
    <property type="entry name" value="IG"/>
    <property type="match status" value="4"/>
</dbReference>
<proteinExistence type="predicted"/>
<dbReference type="CDD" id="cd00063">
    <property type="entry name" value="FN3"/>
    <property type="match status" value="6"/>
</dbReference>
<keyword evidence="6" id="KW-1185">Reference proteome</keyword>
<reference evidence="5" key="2">
    <citation type="submission" date="2025-09" db="UniProtKB">
        <authorList>
            <consortium name="Ensembl"/>
        </authorList>
    </citation>
    <scope>IDENTIFICATION</scope>
</reference>
<dbReference type="InterPro" id="IPR036179">
    <property type="entry name" value="Ig-like_dom_sf"/>
</dbReference>
<feature type="domain" description="Fibronectin type-III" evidence="4">
    <location>
        <begin position="804"/>
        <end position="903"/>
    </location>
</feature>
<dbReference type="FunFam" id="2.60.40.10:FF:000012">
    <property type="entry name" value="titin isoform X1"/>
    <property type="match status" value="1"/>
</dbReference>
<evidence type="ECO:0000313" key="5">
    <source>
        <dbReference type="Ensembl" id="ENSHCOP00000025861.1"/>
    </source>
</evidence>
<dbReference type="CDD" id="cd05748">
    <property type="entry name" value="Ig_Titin_like"/>
    <property type="match status" value="2"/>
</dbReference>
<accession>A0A3Q3E442</accession>
<dbReference type="PRINTS" id="PR00014">
    <property type="entry name" value="FNTYPEIII"/>
</dbReference>
<dbReference type="InterPro" id="IPR007110">
    <property type="entry name" value="Ig-like_dom"/>
</dbReference>
<dbReference type="Pfam" id="PF00041">
    <property type="entry name" value="fn3"/>
    <property type="match status" value="6"/>
</dbReference>
<feature type="domain" description="Fibronectin type-III" evidence="4">
    <location>
        <begin position="241"/>
        <end position="335"/>
    </location>
</feature>
<dbReference type="InterPro" id="IPR003599">
    <property type="entry name" value="Ig_sub"/>
</dbReference>
<organism evidence="5 6">
    <name type="scientific">Hippocampus comes</name>
    <name type="common">Tiger tail seahorse</name>
    <dbReference type="NCBI Taxonomy" id="109280"/>
    <lineage>
        <taxon>Eukaryota</taxon>
        <taxon>Metazoa</taxon>
        <taxon>Chordata</taxon>
        <taxon>Craniata</taxon>
        <taxon>Vertebrata</taxon>
        <taxon>Euteleostomi</taxon>
        <taxon>Actinopterygii</taxon>
        <taxon>Neopterygii</taxon>
        <taxon>Teleostei</taxon>
        <taxon>Neoteleostei</taxon>
        <taxon>Acanthomorphata</taxon>
        <taxon>Syngnathiaria</taxon>
        <taxon>Syngnathiformes</taxon>
        <taxon>Syngnathoidei</taxon>
        <taxon>Syngnathidae</taxon>
        <taxon>Hippocampus</taxon>
    </lineage>
</organism>
<name>A0A3Q3E442_HIPCM</name>
<dbReference type="PROSITE" id="PS50835">
    <property type="entry name" value="IG_LIKE"/>
    <property type="match status" value="1"/>
</dbReference>
<dbReference type="SMART" id="SM00060">
    <property type="entry name" value="FN3"/>
    <property type="match status" value="6"/>
</dbReference>
<dbReference type="SUPFAM" id="SSF48726">
    <property type="entry name" value="Immunoglobulin"/>
    <property type="match status" value="4"/>
</dbReference>
<dbReference type="InterPro" id="IPR003598">
    <property type="entry name" value="Ig_sub2"/>
</dbReference>
<feature type="domain" description="Fibronectin type-III" evidence="4">
    <location>
        <begin position="532"/>
        <end position="615"/>
    </location>
</feature>
<dbReference type="STRING" id="109280.ENSHCOP00000025861"/>
<reference evidence="5" key="1">
    <citation type="submission" date="2025-08" db="UniProtKB">
        <authorList>
            <consortium name="Ensembl"/>
        </authorList>
    </citation>
    <scope>IDENTIFICATION</scope>
</reference>
<dbReference type="AlphaFoldDB" id="A0A3Q3E442"/>
<feature type="domain" description="Fibronectin type-III" evidence="4">
    <location>
        <begin position="1"/>
        <end position="113"/>
    </location>
</feature>
<dbReference type="InterPro" id="IPR003961">
    <property type="entry name" value="FN3_dom"/>
</dbReference>
<dbReference type="InterPro" id="IPR013098">
    <property type="entry name" value="Ig_I-set"/>
</dbReference>
<dbReference type="SUPFAM" id="SSF49265">
    <property type="entry name" value="Fibronectin type III"/>
    <property type="match status" value="4"/>
</dbReference>
<dbReference type="FunFam" id="2.60.40.10:FF:000112">
    <property type="entry name" value="Titin a"/>
    <property type="match status" value="2"/>
</dbReference>
<dbReference type="Ensembl" id="ENSHCOT00000027217.1">
    <property type="protein sequence ID" value="ENSHCOP00000025861.1"/>
    <property type="gene ID" value="ENSHCOG00000016372.1"/>
</dbReference>
<keyword evidence="1" id="KW-0677">Repeat</keyword>
<dbReference type="Gene3D" id="2.60.40.10">
    <property type="entry name" value="Immunoglobulins"/>
    <property type="match status" value="10"/>
</dbReference>
<feature type="domain" description="Fibronectin type-III" evidence="4">
    <location>
        <begin position="618"/>
        <end position="713"/>
    </location>
</feature>
<evidence type="ECO:0008006" key="7">
    <source>
        <dbReference type="Google" id="ProtNLM"/>
    </source>
</evidence>